<evidence type="ECO:0000256" key="6">
    <source>
        <dbReference type="ARBA" id="ARBA00022917"/>
    </source>
</evidence>
<gene>
    <name evidence="13" type="ORF">RN001_004846</name>
</gene>
<protein>
    <recommendedName>
        <fullName evidence="4">Methionyl-tRNA formyltransferase, mitochondrial</fullName>
        <ecNumber evidence="3">2.1.2.9</ecNumber>
    </recommendedName>
</protein>
<feature type="domain" description="Formyl transferase N-terminal" evidence="11">
    <location>
        <begin position="104"/>
        <end position="201"/>
    </location>
</feature>
<dbReference type="FunFam" id="3.40.50.12230:FF:000003">
    <property type="entry name" value="methionyl-tRNA formyltransferase, mitochondrial"/>
    <property type="match status" value="1"/>
</dbReference>
<dbReference type="InterPro" id="IPR005794">
    <property type="entry name" value="Fmt"/>
</dbReference>
<proteinExistence type="inferred from homology"/>
<evidence type="ECO:0000256" key="3">
    <source>
        <dbReference type="ARBA" id="ARBA00012261"/>
    </source>
</evidence>
<evidence type="ECO:0000256" key="9">
    <source>
        <dbReference type="ARBA" id="ARBA00052555"/>
    </source>
</evidence>
<comment type="subcellular location">
    <subcellularLocation>
        <location evidence="1">Mitochondrion</location>
    </subcellularLocation>
</comment>
<evidence type="ECO:0000259" key="11">
    <source>
        <dbReference type="Pfam" id="PF00551"/>
    </source>
</evidence>
<keyword evidence="6" id="KW-0648">Protein biosynthesis</keyword>
<dbReference type="Pfam" id="PF00551">
    <property type="entry name" value="Formyl_trans_N"/>
    <property type="match status" value="1"/>
</dbReference>
<dbReference type="CDD" id="cd08646">
    <property type="entry name" value="FMT_core_Met-tRNA-FMT_N"/>
    <property type="match status" value="1"/>
</dbReference>
<dbReference type="GO" id="GO:0004479">
    <property type="term" value="F:methionyl-tRNA formyltransferase activity"/>
    <property type="evidence" value="ECO:0007669"/>
    <property type="project" value="UniProtKB-EC"/>
</dbReference>
<dbReference type="SUPFAM" id="SSF53328">
    <property type="entry name" value="Formyltransferase"/>
    <property type="match status" value="1"/>
</dbReference>
<evidence type="ECO:0000256" key="5">
    <source>
        <dbReference type="ARBA" id="ARBA00022679"/>
    </source>
</evidence>
<dbReference type="SUPFAM" id="SSF50486">
    <property type="entry name" value="FMT C-terminal domain-like"/>
    <property type="match status" value="1"/>
</dbReference>
<keyword evidence="14" id="KW-1185">Reference proteome</keyword>
<organism evidence="13 14">
    <name type="scientific">Aquatica leii</name>
    <dbReference type="NCBI Taxonomy" id="1421715"/>
    <lineage>
        <taxon>Eukaryota</taxon>
        <taxon>Metazoa</taxon>
        <taxon>Ecdysozoa</taxon>
        <taxon>Arthropoda</taxon>
        <taxon>Hexapoda</taxon>
        <taxon>Insecta</taxon>
        <taxon>Pterygota</taxon>
        <taxon>Neoptera</taxon>
        <taxon>Endopterygota</taxon>
        <taxon>Coleoptera</taxon>
        <taxon>Polyphaga</taxon>
        <taxon>Elateriformia</taxon>
        <taxon>Elateroidea</taxon>
        <taxon>Lampyridae</taxon>
        <taxon>Luciolinae</taxon>
        <taxon>Aquatica</taxon>
    </lineage>
</organism>
<evidence type="ECO:0000256" key="1">
    <source>
        <dbReference type="ARBA" id="ARBA00004173"/>
    </source>
</evidence>
<comment type="function">
    <text evidence="10">Methionyl-tRNA formyltransferase that formylates methionyl-tRNA in mitochondria and is crucial for translation initiation.</text>
</comment>
<dbReference type="InterPro" id="IPR002376">
    <property type="entry name" value="Formyl_transf_N"/>
</dbReference>
<evidence type="ECO:0000313" key="13">
    <source>
        <dbReference type="EMBL" id="KAK4881527.1"/>
    </source>
</evidence>
<keyword evidence="8" id="KW-0496">Mitochondrion</keyword>
<comment type="similarity">
    <text evidence="2">Belongs to the Fmt family.</text>
</comment>
<evidence type="ECO:0000256" key="4">
    <source>
        <dbReference type="ARBA" id="ARBA00014185"/>
    </source>
</evidence>
<dbReference type="InterPro" id="IPR036477">
    <property type="entry name" value="Formyl_transf_N_sf"/>
</dbReference>
<dbReference type="InterPro" id="IPR041711">
    <property type="entry name" value="Met-tRNA-FMT_N"/>
</dbReference>
<dbReference type="NCBIfam" id="TIGR00460">
    <property type="entry name" value="fmt"/>
    <property type="match status" value="1"/>
</dbReference>
<name>A0AAN7Q0F4_9COLE</name>
<evidence type="ECO:0000256" key="7">
    <source>
        <dbReference type="ARBA" id="ARBA00022946"/>
    </source>
</evidence>
<keyword evidence="7" id="KW-0809">Transit peptide</keyword>
<dbReference type="InterPro" id="IPR011034">
    <property type="entry name" value="Formyl_transferase-like_C_sf"/>
</dbReference>
<dbReference type="EMBL" id="JARPUR010000002">
    <property type="protein sequence ID" value="KAK4881527.1"/>
    <property type="molecule type" value="Genomic_DNA"/>
</dbReference>
<evidence type="ECO:0000256" key="2">
    <source>
        <dbReference type="ARBA" id="ARBA00010699"/>
    </source>
</evidence>
<evidence type="ECO:0000313" key="14">
    <source>
        <dbReference type="Proteomes" id="UP001353858"/>
    </source>
</evidence>
<evidence type="ECO:0000259" key="12">
    <source>
        <dbReference type="Pfam" id="PF02911"/>
    </source>
</evidence>
<dbReference type="AlphaFoldDB" id="A0AAN7Q0F4"/>
<reference evidence="14" key="1">
    <citation type="submission" date="2023-01" db="EMBL/GenBank/DDBJ databases">
        <title>Key to firefly adult light organ development and bioluminescence: homeobox transcription factors regulate luciferase expression and transportation to peroxisome.</title>
        <authorList>
            <person name="Fu X."/>
        </authorList>
    </citation>
    <scope>NUCLEOTIDE SEQUENCE [LARGE SCALE GENOMIC DNA]</scope>
</reference>
<dbReference type="PANTHER" id="PTHR11138">
    <property type="entry name" value="METHIONYL-TRNA FORMYLTRANSFERASE"/>
    <property type="match status" value="1"/>
</dbReference>
<evidence type="ECO:0000256" key="8">
    <source>
        <dbReference type="ARBA" id="ARBA00023128"/>
    </source>
</evidence>
<feature type="domain" description="Formyl transferase C-terminal" evidence="12">
    <location>
        <begin position="225"/>
        <end position="329"/>
    </location>
</feature>
<sequence>MKIVNGIKKLIGNKHFSQYLHHINNHDVKPPWKIMFYGTDDFSVASLNALCNEYRRGSLINQLEVVTAQKVKISPVMKYAAKENLVIHSWPVNPSECKRFHIGIVVSFGYLIPENIIQSFSMGMINVHASLLPRWRGAAPIIYALANGDKETGVTIMNIKPRKYDIGEIISQATVKILPEDRLPQLLTKLATAGANELLKVLKDLSNYLKHAKAQPQEGVTFAPKITSKNAIVTWTKLSSTSVINLDKALTGLYPLMTTFSDSPLKLYNVSTSASGNVSDGEIFPGTIRYCKESQIIEIQCADGKWIRVKHVGVPGKKMMTATDFNNGFLSKKLKHLRICR</sequence>
<dbReference type="EC" id="2.1.2.9" evidence="3"/>
<dbReference type="Pfam" id="PF02911">
    <property type="entry name" value="Formyl_trans_C"/>
    <property type="match status" value="1"/>
</dbReference>
<comment type="caution">
    <text evidence="13">The sequence shown here is derived from an EMBL/GenBank/DDBJ whole genome shotgun (WGS) entry which is preliminary data.</text>
</comment>
<dbReference type="InterPro" id="IPR005793">
    <property type="entry name" value="Formyl_trans_C"/>
</dbReference>
<evidence type="ECO:0000256" key="10">
    <source>
        <dbReference type="ARBA" id="ARBA00057846"/>
    </source>
</evidence>
<dbReference type="GO" id="GO:0005739">
    <property type="term" value="C:mitochondrion"/>
    <property type="evidence" value="ECO:0007669"/>
    <property type="project" value="UniProtKB-SubCell"/>
</dbReference>
<comment type="catalytic activity">
    <reaction evidence="9">
        <text>L-methionyl-tRNA(fMet) + (6R)-10-formyltetrahydrofolate = N-formyl-L-methionyl-tRNA(fMet) + (6S)-5,6,7,8-tetrahydrofolate + H(+)</text>
        <dbReference type="Rhea" id="RHEA:24380"/>
        <dbReference type="Rhea" id="RHEA-COMP:9952"/>
        <dbReference type="Rhea" id="RHEA-COMP:9953"/>
        <dbReference type="ChEBI" id="CHEBI:15378"/>
        <dbReference type="ChEBI" id="CHEBI:57453"/>
        <dbReference type="ChEBI" id="CHEBI:78530"/>
        <dbReference type="ChEBI" id="CHEBI:78844"/>
        <dbReference type="ChEBI" id="CHEBI:195366"/>
        <dbReference type="EC" id="2.1.2.9"/>
    </reaction>
    <physiologicalReaction direction="left-to-right" evidence="9">
        <dbReference type="Rhea" id="RHEA:24381"/>
    </physiologicalReaction>
</comment>
<keyword evidence="5" id="KW-0808">Transferase</keyword>
<dbReference type="Proteomes" id="UP001353858">
    <property type="component" value="Unassembled WGS sequence"/>
</dbReference>
<accession>A0AAN7Q0F4</accession>
<dbReference type="PANTHER" id="PTHR11138:SF5">
    <property type="entry name" value="METHIONYL-TRNA FORMYLTRANSFERASE, MITOCHONDRIAL"/>
    <property type="match status" value="1"/>
</dbReference>
<dbReference type="Gene3D" id="3.40.50.12230">
    <property type="match status" value="1"/>
</dbReference>